<sequence length="97" mass="10342">MKIADANVLLYSGNTSSEHTGHPCAGSTVRLSCADRIGFGWVPLLVFVRPATKMGLVLRTMSSEDAIGQVADWLTGPSAVLMCLTVRHAAFLVKILV</sequence>
<organism evidence="1">
    <name type="scientific">Mycobacterium leprae</name>
    <dbReference type="NCBI Taxonomy" id="1769"/>
    <lineage>
        <taxon>Bacteria</taxon>
        <taxon>Bacillati</taxon>
        <taxon>Actinomycetota</taxon>
        <taxon>Actinomycetes</taxon>
        <taxon>Mycobacteriales</taxon>
        <taxon>Mycobacteriaceae</taxon>
        <taxon>Mycobacterium</taxon>
    </lineage>
</organism>
<proteinExistence type="predicted"/>
<evidence type="ECO:0000313" key="1">
    <source>
        <dbReference type="EMBL" id="AAA17206.1"/>
    </source>
</evidence>
<accession>Q49793</accession>
<dbReference type="AlphaFoldDB" id="Q49793"/>
<dbReference type="PIR" id="S72866">
    <property type="entry name" value="S72866"/>
</dbReference>
<name>Q49793_MYCLR</name>
<protein>
    <submittedName>
        <fullName evidence="1">B2126_C3_261</fullName>
    </submittedName>
</protein>
<reference evidence="1" key="1">
    <citation type="submission" date="1994-01" db="EMBL/GenBank/DDBJ databases">
        <authorList>
            <person name="Smith D.R."/>
        </authorList>
    </citation>
    <scope>NUCLEOTIDE SEQUENCE</scope>
</reference>
<dbReference type="EMBL" id="U00017">
    <property type="protein sequence ID" value="AAA17206.1"/>
    <property type="molecule type" value="Genomic_DNA"/>
</dbReference>
<reference evidence="1" key="2">
    <citation type="submission" date="1994-03" db="EMBL/GenBank/DDBJ databases">
        <authorList>
            <person name="Robison K."/>
        </authorList>
    </citation>
    <scope>NUCLEOTIDE SEQUENCE</scope>
</reference>